<evidence type="ECO:0000313" key="2">
    <source>
        <dbReference type="EMBL" id="MFB9312461.1"/>
    </source>
</evidence>
<dbReference type="RefSeq" id="WP_140009929.1">
    <property type="nucleotide sequence ID" value="NZ_JBHMDG010000006.1"/>
</dbReference>
<feature type="transmembrane region" description="Helical" evidence="1">
    <location>
        <begin position="81"/>
        <end position="102"/>
    </location>
</feature>
<dbReference type="Proteomes" id="UP001589750">
    <property type="component" value="Unassembled WGS sequence"/>
</dbReference>
<proteinExistence type="predicted"/>
<organism evidence="2 3">
    <name type="scientific">Nocardioides plantarum</name>
    <dbReference type="NCBI Taxonomy" id="29299"/>
    <lineage>
        <taxon>Bacteria</taxon>
        <taxon>Bacillati</taxon>
        <taxon>Actinomycetota</taxon>
        <taxon>Actinomycetes</taxon>
        <taxon>Propionibacteriales</taxon>
        <taxon>Nocardioidaceae</taxon>
        <taxon>Nocardioides</taxon>
    </lineage>
</organism>
<evidence type="ECO:0000313" key="3">
    <source>
        <dbReference type="Proteomes" id="UP001589750"/>
    </source>
</evidence>
<gene>
    <name evidence="2" type="ORF">ACFFRI_05345</name>
</gene>
<keyword evidence="1" id="KW-1133">Transmembrane helix</keyword>
<feature type="transmembrane region" description="Helical" evidence="1">
    <location>
        <begin position="16"/>
        <end position="42"/>
    </location>
</feature>
<evidence type="ECO:0000256" key="1">
    <source>
        <dbReference type="SAM" id="Phobius"/>
    </source>
</evidence>
<keyword evidence="3" id="KW-1185">Reference proteome</keyword>
<protein>
    <recommendedName>
        <fullName evidence="4">ATP synthase protein I</fullName>
    </recommendedName>
</protein>
<reference evidence="2 3" key="1">
    <citation type="submission" date="2024-09" db="EMBL/GenBank/DDBJ databases">
        <authorList>
            <person name="Sun Q."/>
            <person name="Mori K."/>
        </authorList>
    </citation>
    <scope>NUCLEOTIDE SEQUENCE [LARGE SCALE GENOMIC DNA]</scope>
    <source>
        <strain evidence="2 3">JCM 9626</strain>
    </source>
</reference>
<accession>A0ABV5K6U2</accession>
<dbReference type="EMBL" id="JBHMDG010000006">
    <property type="protein sequence ID" value="MFB9312461.1"/>
    <property type="molecule type" value="Genomic_DNA"/>
</dbReference>
<keyword evidence="1" id="KW-0812">Transmembrane</keyword>
<feature type="transmembrane region" description="Helical" evidence="1">
    <location>
        <begin position="48"/>
        <end position="69"/>
    </location>
</feature>
<sequence>MTTETRSSSRREARPYGVAALGVAVLAGSVSGAVVSLLAVLLDGSPGLLGALAGAGVTLLVLATGFATVDLVAGLLPGASLVVAMLTYTLQVVLLAALLAVLRGADDIEQTLTPGWFAAGVITVALAWTVCLVWHALHARIPLYDLPAQASTGASVTASEGSER</sequence>
<comment type="caution">
    <text evidence="2">The sequence shown here is derived from an EMBL/GenBank/DDBJ whole genome shotgun (WGS) entry which is preliminary data.</text>
</comment>
<keyword evidence="1" id="KW-0472">Membrane</keyword>
<feature type="transmembrane region" description="Helical" evidence="1">
    <location>
        <begin position="114"/>
        <end position="137"/>
    </location>
</feature>
<name>A0ABV5K6U2_9ACTN</name>
<evidence type="ECO:0008006" key="4">
    <source>
        <dbReference type="Google" id="ProtNLM"/>
    </source>
</evidence>